<dbReference type="PATRIC" id="fig|741277.3.peg.710"/>
<organism evidence="2 3">
    <name type="scientific">Fischerella thermalis JSC-11</name>
    <dbReference type="NCBI Taxonomy" id="741277"/>
    <lineage>
        <taxon>Bacteria</taxon>
        <taxon>Bacillati</taxon>
        <taxon>Cyanobacteriota</taxon>
        <taxon>Cyanophyceae</taxon>
        <taxon>Nostocales</taxon>
        <taxon>Hapalosiphonaceae</taxon>
        <taxon>Fischerella</taxon>
    </lineage>
</organism>
<dbReference type="EMBL" id="AGIZ01000002">
    <property type="protein sequence ID" value="EHC18630.1"/>
    <property type="molecule type" value="Genomic_DNA"/>
</dbReference>
<dbReference type="PANTHER" id="PTHR30372:SF6">
    <property type="entry name" value="LIPID-A-DISACCHARIDE SYNTHASE"/>
    <property type="match status" value="1"/>
</dbReference>
<dbReference type="GO" id="GO:0008915">
    <property type="term" value="F:lipid-A-disaccharide synthase activity"/>
    <property type="evidence" value="ECO:0007669"/>
    <property type="project" value="InterPro"/>
</dbReference>
<reference evidence="2 3" key="1">
    <citation type="submission" date="2011-09" db="EMBL/GenBank/DDBJ databases">
        <title>The draft genome of Fischerella sp. JSC-11.</title>
        <authorList>
            <consortium name="US DOE Joint Genome Institute (JGI-PGF)"/>
            <person name="Lucas S."/>
            <person name="Han J."/>
            <person name="Lapidus A."/>
            <person name="Cheng J.-F."/>
            <person name="Goodwin L."/>
            <person name="Pitluck S."/>
            <person name="Peters L."/>
            <person name="Land M.L."/>
            <person name="Hauser L."/>
            <person name="Sarkisova S."/>
            <person name="Bryant D.A."/>
            <person name="Brown I."/>
            <person name="Woyke T.J."/>
        </authorList>
    </citation>
    <scope>NUCLEOTIDE SEQUENCE [LARGE SCALE GENOMIC DNA]</scope>
    <source>
        <strain evidence="2 3">JSC-11</strain>
    </source>
</reference>
<accession>G6FP30</accession>
<comment type="caution">
    <text evidence="2">The sequence shown here is derived from an EMBL/GenBank/DDBJ whole genome shotgun (WGS) entry which is preliminary data.</text>
</comment>
<evidence type="ECO:0000313" key="2">
    <source>
        <dbReference type="EMBL" id="EHC18630.1"/>
    </source>
</evidence>
<feature type="region of interest" description="Disordered" evidence="1">
    <location>
        <begin position="1"/>
        <end position="20"/>
    </location>
</feature>
<keyword evidence="3" id="KW-1185">Reference proteome</keyword>
<dbReference type="Proteomes" id="UP000004344">
    <property type="component" value="Unassembled WGS sequence"/>
</dbReference>
<feature type="compositionally biased region" description="Polar residues" evidence="1">
    <location>
        <begin position="11"/>
        <end position="20"/>
    </location>
</feature>
<proteinExistence type="predicted"/>
<sequence length="452" mass="50326">MGDRRRGRMINQKQPTINNQPSTNDFDILILSNGPGEITTWVRPVVKALRQKLGWERFSEAKDIGTHLRISVVLSPCPHASGKEADIARSYPEVDRVQAAEHFWQFLLWGKTYENWDWRSKGVVIFLGGDQFFPVVIAKRLGYRSVIYAEWEARWHNLIDRFAVMKPEVAAKVAPKYAHKFTVVGDLMAETQLYGEVGRLGDGETLSPHHPNIELIGLLPGSKPAKLSQGVPLTLAIAEYVQAKRPQTKFFIPVAPTLELQTLASFADPEKNPYTQTFGGISAQLINSEPPILKTHNGLTVELITHHPAYDKFSQCHICLTTVGANTAELGSLAVPMIVLLPTQQLDAMKSWDGLPGILANLPGVGSSFAKLINWLFLQRKGLLAWPNIWAKSEVVPELVGKLQPEEVGEIVLDYLNHPEKLDKMRAKLQSIRGETGAADKLAKLVYEEIKG</sequence>
<evidence type="ECO:0000313" key="3">
    <source>
        <dbReference type="Proteomes" id="UP000004344"/>
    </source>
</evidence>
<dbReference type="AlphaFoldDB" id="G6FP30"/>
<dbReference type="InterPro" id="IPR003835">
    <property type="entry name" value="Glyco_trans_19"/>
</dbReference>
<dbReference type="GO" id="GO:0009245">
    <property type="term" value="P:lipid A biosynthetic process"/>
    <property type="evidence" value="ECO:0007669"/>
    <property type="project" value="InterPro"/>
</dbReference>
<dbReference type="GO" id="GO:0016020">
    <property type="term" value="C:membrane"/>
    <property type="evidence" value="ECO:0007669"/>
    <property type="project" value="GOC"/>
</dbReference>
<gene>
    <name evidence="2" type="ORF">FJSC11DRAFT_0610</name>
</gene>
<protein>
    <submittedName>
        <fullName evidence="2">Uncharacterized protein</fullName>
    </submittedName>
</protein>
<dbReference type="GO" id="GO:0005543">
    <property type="term" value="F:phospholipid binding"/>
    <property type="evidence" value="ECO:0007669"/>
    <property type="project" value="TreeGrafter"/>
</dbReference>
<evidence type="ECO:0000256" key="1">
    <source>
        <dbReference type="SAM" id="MobiDB-lite"/>
    </source>
</evidence>
<name>G6FP30_9CYAN</name>
<dbReference type="PANTHER" id="PTHR30372">
    <property type="entry name" value="LIPID-A-DISACCHARIDE SYNTHASE"/>
    <property type="match status" value="1"/>
</dbReference>